<protein>
    <recommendedName>
        <fullName evidence="5">Tetracyclin repressor-like C-terminal domain-containing protein</fullName>
    </recommendedName>
</protein>
<dbReference type="InterPro" id="IPR036271">
    <property type="entry name" value="Tet_transcr_reg_TetR-rel_C_sf"/>
</dbReference>
<sequence>MFDTVANFDDTAGIPARGCLSTKTATDARAGTELIRAALRGLLDGLERVLAERLSRDDAVGLLTVPPVEAARVLVTMTRGNVVIESVYRDPSRLRTAVKTLVDMIIRAD</sequence>
<organism evidence="3 4">
    <name type="scientific">Streptomyces yatensis</name>
    <dbReference type="NCBI Taxonomy" id="155177"/>
    <lineage>
        <taxon>Bacteria</taxon>
        <taxon>Bacillati</taxon>
        <taxon>Actinomycetota</taxon>
        <taxon>Actinomycetes</taxon>
        <taxon>Kitasatosporales</taxon>
        <taxon>Streptomycetaceae</taxon>
        <taxon>Streptomyces</taxon>
        <taxon>Streptomyces violaceusniger group</taxon>
    </lineage>
</organism>
<evidence type="ECO:0000256" key="2">
    <source>
        <dbReference type="ARBA" id="ARBA00023163"/>
    </source>
</evidence>
<keyword evidence="4" id="KW-1185">Reference proteome</keyword>
<dbReference type="PANTHER" id="PTHR47506:SF1">
    <property type="entry name" value="HTH-TYPE TRANSCRIPTIONAL REGULATOR YJDC"/>
    <property type="match status" value="1"/>
</dbReference>
<dbReference type="EMBL" id="BAAALR010000002">
    <property type="protein sequence ID" value="GAA1664682.1"/>
    <property type="molecule type" value="Genomic_DNA"/>
</dbReference>
<evidence type="ECO:0000256" key="1">
    <source>
        <dbReference type="ARBA" id="ARBA00023015"/>
    </source>
</evidence>
<reference evidence="3 4" key="1">
    <citation type="journal article" date="2019" name="Int. J. Syst. Evol. Microbiol.">
        <title>The Global Catalogue of Microorganisms (GCM) 10K type strain sequencing project: providing services to taxonomists for standard genome sequencing and annotation.</title>
        <authorList>
            <consortium name="The Broad Institute Genomics Platform"/>
            <consortium name="The Broad Institute Genome Sequencing Center for Infectious Disease"/>
            <person name="Wu L."/>
            <person name="Ma J."/>
        </authorList>
    </citation>
    <scope>NUCLEOTIDE SEQUENCE [LARGE SCALE GENOMIC DNA]</scope>
    <source>
        <strain evidence="3 4">JCM 13244</strain>
    </source>
</reference>
<dbReference type="RefSeq" id="WP_211124952.1">
    <property type="nucleotide sequence ID" value="NZ_BAAALR010000002.1"/>
</dbReference>
<dbReference type="PANTHER" id="PTHR47506">
    <property type="entry name" value="TRANSCRIPTIONAL REGULATORY PROTEIN"/>
    <property type="match status" value="1"/>
</dbReference>
<dbReference type="Proteomes" id="UP001499947">
    <property type="component" value="Unassembled WGS sequence"/>
</dbReference>
<comment type="caution">
    <text evidence="3">The sequence shown here is derived from an EMBL/GenBank/DDBJ whole genome shotgun (WGS) entry which is preliminary data.</text>
</comment>
<name>A0ABN2G3F4_9ACTN</name>
<evidence type="ECO:0000313" key="4">
    <source>
        <dbReference type="Proteomes" id="UP001499947"/>
    </source>
</evidence>
<proteinExistence type="predicted"/>
<keyword evidence="1" id="KW-0805">Transcription regulation</keyword>
<evidence type="ECO:0008006" key="5">
    <source>
        <dbReference type="Google" id="ProtNLM"/>
    </source>
</evidence>
<evidence type="ECO:0000313" key="3">
    <source>
        <dbReference type="EMBL" id="GAA1664682.1"/>
    </source>
</evidence>
<gene>
    <name evidence="3" type="ORF">GCM10009680_00460</name>
</gene>
<accession>A0ABN2G3F4</accession>
<keyword evidence="2" id="KW-0804">Transcription</keyword>
<dbReference type="Gene3D" id="1.10.357.10">
    <property type="entry name" value="Tetracycline Repressor, domain 2"/>
    <property type="match status" value="1"/>
</dbReference>
<dbReference type="SUPFAM" id="SSF48498">
    <property type="entry name" value="Tetracyclin repressor-like, C-terminal domain"/>
    <property type="match status" value="1"/>
</dbReference>